<dbReference type="GO" id="GO:0005506">
    <property type="term" value="F:iron ion binding"/>
    <property type="evidence" value="ECO:0007669"/>
    <property type="project" value="InterPro"/>
</dbReference>
<dbReference type="InterPro" id="IPR002397">
    <property type="entry name" value="Cyt_P450_B"/>
</dbReference>
<evidence type="ECO:0000256" key="4">
    <source>
        <dbReference type="ARBA" id="ARBA00023002"/>
    </source>
</evidence>
<gene>
    <name evidence="7" type="ORF">BST26_21360</name>
</gene>
<accession>A0A1X0CLZ4</accession>
<keyword evidence="8" id="KW-1185">Reference proteome</keyword>
<dbReference type="GO" id="GO:0016705">
    <property type="term" value="F:oxidoreductase activity, acting on paired donors, with incorporation or reduction of molecular oxygen"/>
    <property type="evidence" value="ECO:0007669"/>
    <property type="project" value="InterPro"/>
</dbReference>
<comment type="caution">
    <text evidence="7">The sequence shown here is derived from an EMBL/GenBank/DDBJ whole genome shotgun (WGS) entry which is preliminary data.</text>
</comment>
<feature type="non-terminal residue" evidence="7">
    <location>
        <position position="260"/>
    </location>
</feature>
<evidence type="ECO:0000256" key="5">
    <source>
        <dbReference type="ARBA" id="ARBA00023004"/>
    </source>
</evidence>
<dbReference type="STRING" id="444597.BST26_21360"/>
<keyword evidence="3" id="KW-0479">Metal-binding</keyword>
<evidence type="ECO:0000256" key="6">
    <source>
        <dbReference type="ARBA" id="ARBA00023033"/>
    </source>
</evidence>
<evidence type="ECO:0000313" key="7">
    <source>
        <dbReference type="EMBL" id="ORA61095.1"/>
    </source>
</evidence>
<evidence type="ECO:0000256" key="3">
    <source>
        <dbReference type="ARBA" id="ARBA00022723"/>
    </source>
</evidence>
<keyword evidence="5" id="KW-0408">Iron</keyword>
<dbReference type="SUPFAM" id="SSF48264">
    <property type="entry name" value="Cytochrome P450"/>
    <property type="match status" value="1"/>
</dbReference>
<dbReference type="GO" id="GO:0004497">
    <property type="term" value="F:monooxygenase activity"/>
    <property type="evidence" value="ECO:0007669"/>
    <property type="project" value="UniProtKB-KW"/>
</dbReference>
<dbReference type="PANTHER" id="PTHR46696:SF6">
    <property type="entry name" value="P450, PUTATIVE (EUROFUNG)-RELATED"/>
    <property type="match status" value="1"/>
</dbReference>
<organism evidence="7 8">
    <name type="scientific">Mycolicibacterium insubricum</name>
    <dbReference type="NCBI Taxonomy" id="444597"/>
    <lineage>
        <taxon>Bacteria</taxon>
        <taxon>Bacillati</taxon>
        <taxon>Actinomycetota</taxon>
        <taxon>Actinomycetes</taxon>
        <taxon>Mycobacteriales</taxon>
        <taxon>Mycobacteriaceae</taxon>
        <taxon>Mycolicibacterium</taxon>
    </lineage>
</organism>
<evidence type="ECO:0000256" key="1">
    <source>
        <dbReference type="ARBA" id="ARBA00010617"/>
    </source>
</evidence>
<sequence length="260" mass="29006">MTKLADVDYFTNAEVAQDPYEYWDHLRECGPVFTEPHYGVVAVTGYQEVHAAFKDVESFSAVNAIGGPFPPLPFTPEGDDIGDLIEAHRHEFPIYEHMVVMDPPEHEKARSLLGRLLTPKRLQENADYIWRLSDQQIDEFIGNGRCEFLGEYAKPFATLAIADLLGVPEADRPRLRRNLGAGDAPGSMVGSLDHEPVGRNPLRYLDDLFSEYITDRRCNPREDVLTGLATATYPDGSTPPLLEVVRPATFLFAAGQETVT</sequence>
<dbReference type="InterPro" id="IPR036396">
    <property type="entry name" value="Cyt_P450_sf"/>
</dbReference>
<dbReference type="PRINTS" id="PR00359">
    <property type="entry name" value="BP450"/>
</dbReference>
<dbReference type="Gene3D" id="1.10.630.10">
    <property type="entry name" value="Cytochrome P450"/>
    <property type="match status" value="1"/>
</dbReference>
<reference evidence="7 8" key="1">
    <citation type="submission" date="2016-12" db="EMBL/GenBank/DDBJ databases">
        <title>The new phylogeny of genus Mycobacterium.</title>
        <authorList>
            <person name="Tortoli E."/>
            <person name="Trovato A."/>
            <person name="Cirillo D.M."/>
        </authorList>
    </citation>
    <scope>NUCLEOTIDE SEQUENCE [LARGE SCALE GENOMIC DNA]</scope>
    <source>
        <strain evidence="7 8">DSM 45130</strain>
    </source>
</reference>
<keyword evidence="2" id="KW-0349">Heme</keyword>
<evidence type="ECO:0000313" key="8">
    <source>
        <dbReference type="Proteomes" id="UP000192801"/>
    </source>
</evidence>
<dbReference type="AlphaFoldDB" id="A0A1X0CLZ4"/>
<protein>
    <submittedName>
        <fullName evidence="7">Cytochrome</fullName>
    </submittedName>
</protein>
<dbReference type="GO" id="GO:0020037">
    <property type="term" value="F:heme binding"/>
    <property type="evidence" value="ECO:0007669"/>
    <property type="project" value="InterPro"/>
</dbReference>
<dbReference type="OrthoDB" id="502624at2"/>
<dbReference type="RefSeq" id="WP_133053041.1">
    <property type="nucleotide sequence ID" value="NZ_MVHS01000107.1"/>
</dbReference>
<proteinExistence type="inferred from homology"/>
<keyword evidence="4" id="KW-0560">Oxidoreductase</keyword>
<dbReference type="PANTHER" id="PTHR46696">
    <property type="entry name" value="P450, PUTATIVE (EUROFUNG)-RELATED"/>
    <property type="match status" value="1"/>
</dbReference>
<name>A0A1X0CLZ4_9MYCO</name>
<dbReference type="Proteomes" id="UP000192801">
    <property type="component" value="Unassembled WGS sequence"/>
</dbReference>
<dbReference type="EMBL" id="MVHS01000107">
    <property type="protein sequence ID" value="ORA61095.1"/>
    <property type="molecule type" value="Genomic_DNA"/>
</dbReference>
<comment type="similarity">
    <text evidence="1">Belongs to the cytochrome P450 family.</text>
</comment>
<keyword evidence="6" id="KW-0503">Monooxygenase</keyword>
<evidence type="ECO:0000256" key="2">
    <source>
        <dbReference type="ARBA" id="ARBA00022617"/>
    </source>
</evidence>